<comment type="caution">
    <text evidence="3">The sequence shown here is derived from an EMBL/GenBank/DDBJ whole genome shotgun (WGS) entry which is preliminary data.</text>
</comment>
<name>A0A1Q9DWT8_SYMMI</name>
<evidence type="ECO:0000313" key="3">
    <source>
        <dbReference type="EMBL" id="OLP99640.1"/>
    </source>
</evidence>
<keyword evidence="2" id="KW-1133">Transmembrane helix</keyword>
<accession>A0A1Q9DWT8</accession>
<feature type="transmembrane region" description="Helical" evidence="2">
    <location>
        <begin position="435"/>
        <end position="455"/>
    </location>
</feature>
<feature type="compositionally biased region" description="Polar residues" evidence="1">
    <location>
        <begin position="1291"/>
        <end position="1300"/>
    </location>
</feature>
<feature type="transmembrane region" description="Helical" evidence="2">
    <location>
        <begin position="1122"/>
        <end position="1145"/>
    </location>
</feature>
<gene>
    <name evidence="3" type="ORF">AK812_SmicGene17770</name>
</gene>
<keyword evidence="2" id="KW-0812">Transmembrane</keyword>
<evidence type="ECO:0000313" key="4">
    <source>
        <dbReference type="Proteomes" id="UP000186817"/>
    </source>
</evidence>
<proteinExistence type="predicted"/>
<organism evidence="3 4">
    <name type="scientific">Symbiodinium microadriaticum</name>
    <name type="common">Dinoflagellate</name>
    <name type="synonym">Zooxanthella microadriatica</name>
    <dbReference type="NCBI Taxonomy" id="2951"/>
    <lineage>
        <taxon>Eukaryota</taxon>
        <taxon>Sar</taxon>
        <taxon>Alveolata</taxon>
        <taxon>Dinophyceae</taxon>
        <taxon>Suessiales</taxon>
        <taxon>Symbiodiniaceae</taxon>
        <taxon>Symbiodinium</taxon>
    </lineage>
</organism>
<sequence>MEVNSLQDLTESLLNCSSFHGSLYLRQRGDTLYVLSFGIIDLLMHEEENRGMLNKLMSGITLSQCQVSDLDPTETARCKCFDNTIVLTGFTYFPNKWGYEKSKEYKVQWLQLSQCSPAFSPEPGGLPLQPGRCRSRAHWLCKFFRACDMWLLPPPCGSMPESTLRLRPVQGGLDRSMRAYRAFSQAPWLDKILDLQDLLLQTFSPAEPSGKILPEVAVNRQQQIESEQAIARFSQTCHATRVAPSRTELEEVWTVYSRRPGDEEDLARHCDITVQTQLKLPACYCLKDLPSSMLRFLSVFAVLVVASGQTAQDDKVLADAAETVEKYCSVIESLPELDTDAAREDLEGGAGADNFIVTLIEEAGIARQNGDNVAQIADRFQEIADPGFVAGKAFAVVLSILLFVLWVLCCWFVCCPCCCKMCCRCCQRKWATGKVFKGVLWLLFIAFGVAAVIMVSTSMSGATNIDNGISGTACSAAVLIQDAVAGSPEHDFTGLLPAYNTLSGLATILNPGSSFLTQLNTIIDQTQDIQKAVDLAAGTMEALQMMMENPVNVNPVVDPNNPSSFTMYHKCQVCEPLAEILGRINDVFASSTGEAMAQLRGKIEENLQGSAAEDLRVSITQAMEPIKAAKDAFVEQVGFFVEPGSGGFQQSTEMVAGENSMLQPAVLAFFAFYLLIALSALIALSLWSAKDNQGEKPDICCVRFCSGCVSCSACIYAMIVLLIAGIMVIVAMFGSGLCLVMIDFDQESGANLMAAVGADVPPEVEMALKIADRCFSLKHPEQDPGFSRNLADIVDIPPMNQTRADLGESSTIREEIFTFALDPIMQQIDNAQASLGGDGSAPSLANDAATQELLSMIGALDMSALYLPVESEIAAASSPYKAMMEDVQGSTSPFKAYLVNSVSCPNVSLSDALGDLGGQSVPGIEAMATDGFTVQGNAVPGLSYYMDTPMAGSCPSLTGGTCTNNLTMQFFEPGCTAAASFLKDIKQKFQTEELFMCTYIVNGPNDPTPCYPRNMVQSGGSWTGTCLNGGTVYRRTRKCTLAEFNDFVKGAEQDIQKSFEYFDAITSSLLDAIINDMKTLVQTDIITPVVDLLDMLNCGFMRNFWQGLTDNMCYRGMNGFRLIANSYVISGLLSLCIALLIIIPWKISRDNADRALLADQPAEVVQRSLVKELDLGVLFAPVSGAACRGLSACHVAACLVAEITGAEDWRPRLRMLHLVEFLHRQGGAAAIVADETLSEIEELLRFLSKEVPQCRAIACHLLCFAVFTELEEVPRERSCQQGPDCRKAMSWPSSTASSDTDVPADLPEVKHLDRGDEPEVPALPPPRLPGCPTLKANTTTLPEKHETYEVMPETKASAPWVGAISPVKEVLLPDELENDSAKEAHDLASPGARSLQDMAVPEEHVSQLQRPYLWLAAVGAVQMEAVMDPFAEFELPSILGHKDDNRAPWFSSKKPLSKKAFALSSSSVEAAGQPRSCSARAASGRRSPRQL</sequence>
<dbReference type="EMBL" id="LSRX01000354">
    <property type="protein sequence ID" value="OLP99640.1"/>
    <property type="molecule type" value="Genomic_DNA"/>
</dbReference>
<feature type="transmembrane region" description="Helical" evidence="2">
    <location>
        <begin position="665"/>
        <end position="687"/>
    </location>
</feature>
<feature type="compositionally biased region" description="Low complexity" evidence="1">
    <location>
        <begin position="1475"/>
        <end position="1485"/>
    </location>
</feature>
<reference evidence="3 4" key="1">
    <citation type="submission" date="2016-02" db="EMBL/GenBank/DDBJ databases">
        <title>Genome analysis of coral dinoflagellate symbionts highlights evolutionary adaptations to a symbiotic lifestyle.</title>
        <authorList>
            <person name="Aranda M."/>
            <person name="Li Y."/>
            <person name="Liew Y.J."/>
            <person name="Baumgarten S."/>
            <person name="Simakov O."/>
            <person name="Wilson M."/>
            <person name="Piel J."/>
            <person name="Ashoor H."/>
            <person name="Bougouffa S."/>
            <person name="Bajic V.B."/>
            <person name="Ryu T."/>
            <person name="Ravasi T."/>
            <person name="Bayer T."/>
            <person name="Micklem G."/>
            <person name="Kim H."/>
            <person name="Bhak J."/>
            <person name="Lajeunesse T.C."/>
            <person name="Voolstra C.R."/>
        </authorList>
    </citation>
    <scope>NUCLEOTIDE SEQUENCE [LARGE SCALE GENOMIC DNA]</scope>
    <source>
        <strain evidence="3 4">CCMP2467</strain>
    </source>
</reference>
<feature type="transmembrane region" description="Helical" evidence="2">
    <location>
        <begin position="393"/>
        <end position="414"/>
    </location>
</feature>
<dbReference type="Proteomes" id="UP000186817">
    <property type="component" value="Unassembled WGS sequence"/>
</dbReference>
<feature type="compositionally biased region" description="Basic and acidic residues" evidence="1">
    <location>
        <begin position="1307"/>
        <end position="1317"/>
    </location>
</feature>
<dbReference type="OrthoDB" id="435008at2759"/>
<keyword evidence="4" id="KW-1185">Reference proteome</keyword>
<keyword evidence="2" id="KW-0472">Membrane</keyword>
<feature type="region of interest" description="Disordered" evidence="1">
    <location>
        <begin position="1465"/>
        <end position="1491"/>
    </location>
</feature>
<evidence type="ECO:0000256" key="1">
    <source>
        <dbReference type="SAM" id="MobiDB-lite"/>
    </source>
</evidence>
<feature type="region of interest" description="Disordered" evidence="1">
    <location>
        <begin position="1278"/>
        <end position="1331"/>
    </location>
</feature>
<evidence type="ECO:0000256" key="2">
    <source>
        <dbReference type="SAM" id="Phobius"/>
    </source>
</evidence>
<protein>
    <submittedName>
        <fullName evidence="3">Uncharacterized protein</fullName>
    </submittedName>
</protein>